<dbReference type="GO" id="GO:0005975">
    <property type="term" value="P:carbohydrate metabolic process"/>
    <property type="evidence" value="ECO:0007669"/>
    <property type="project" value="InterPro"/>
</dbReference>
<keyword evidence="2 4" id="KW-0378">Hydrolase</keyword>
<dbReference type="InterPro" id="IPR036881">
    <property type="entry name" value="Glyco_hydro_3_C_sf"/>
</dbReference>
<reference evidence="4" key="2">
    <citation type="journal article" date="2021" name="PeerJ">
        <title>Extensive microbial diversity within the chicken gut microbiome revealed by metagenomics and culture.</title>
        <authorList>
            <person name="Gilroy R."/>
            <person name="Ravi A."/>
            <person name="Getino M."/>
            <person name="Pursley I."/>
            <person name="Horton D.L."/>
            <person name="Alikhan N.F."/>
            <person name="Baker D."/>
            <person name="Gharbi K."/>
            <person name="Hall N."/>
            <person name="Watson M."/>
            <person name="Adriaenssens E.M."/>
            <person name="Foster-Nyarko E."/>
            <person name="Jarju S."/>
            <person name="Secka A."/>
            <person name="Antonio M."/>
            <person name="Oren A."/>
            <person name="Chaudhuri R.R."/>
            <person name="La Ragione R."/>
            <person name="Hildebrand F."/>
            <person name="Pallen M.J."/>
        </authorList>
    </citation>
    <scope>NUCLEOTIDE SEQUENCE</scope>
    <source>
        <strain evidence="4">ChiSjej5B23-6657</strain>
    </source>
</reference>
<feature type="domain" description="Fibronectin type III-like" evidence="3">
    <location>
        <begin position="319"/>
        <end position="390"/>
    </location>
</feature>
<comment type="caution">
    <text evidence="4">The sequence shown here is derived from an EMBL/GenBank/DDBJ whole genome shotgun (WGS) entry which is preliminary data.</text>
</comment>
<reference evidence="4" key="1">
    <citation type="submission" date="2020-10" db="EMBL/GenBank/DDBJ databases">
        <authorList>
            <person name="Gilroy R."/>
        </authorList>
    </citation>
    <scope>NUCLEOTIDE SEQUENCE</scope>
    <source>
        <strain evidence="4">ChiSjej5B23-6657</strain>
    </source>
</reference>
<dbReference type="PANTHER" id="PTHR42715">
    <property type="entry name" value="BETA-GLUCOSIDASE"/>
    <property type="match status" value="1"/>
</dbReference>
<gene>
    <name evidence="4" type="ORF">IAA55_10390</name>
</gene>
<dbReference type="Pfam" id="PF01915">
    <property type="entry name" value="Glyco_hydro_3_C"/>
    <property type="match status" value="1"/>
</dbReference>
<evidence type="ECO:0000256" key="1">
    <source>
        <dbReference type="ARBA" id="ARBA00005336"/>
    </source>
</evidence>
<dbReference type="InterPro" id="IPR050288">
    <property type="entry name" value="Cellulose_deg_GH3"/>
</dbReference>
<organism evidence="4 5">
    <name type="scientific">Candidatus Pullilachnospira gallistercoris</name>
    <dbReference type="NCBI Taxonomy" id="2840911"/>
    <lineage>
        <taxon>Bacteria</taxon>
        <taxon>Bacillati</taxon>
        <taxon>Bacillota</taxon>
        <taxon>Clostridia</taxon>
        <taxon>Lachnospirales</taxon>
        <taxon>Lachnospiraceae</taxon>
        <taxon>Lachnospiraceae incertae sedis</taxon>
        <taxon>Candidatus Pullilachnospira</taxon>
    </lineage>
</organism>
<dbReference type="SMART" id="SM01217">
    <property type="entry name" value="Fn3_like"/>
    <property type="match status" value="1"/>
</dbReference>
<dbReference type="Gene3D" id="2.60.40.10">
    <property type="entry name" value="Immunoglobulins"/>
    <property type="match status" value="1"/>
</dbReference>
<dbReference type="GO" id="GO:0004553">
    <property type="term" value="F:hydrolase activity, hydrolyzing O-glycosyl compounds"/>
    <property type="evidence" value="ECO:0007669"/>
    <property type="project" value="InterPro"/>
</dbReference>
<evidence type="ECO:0000256" key="2">
    <source>
        <dbReference type="ARBA" id="ARBA00022801"/>
    </source>
</evidence>
<dbReference type="AlphaFoldDB" id="A0A9D1JBF4"/>
<dbReference type="Proteomes" id="UP000823912">
    <property type="component" value="Unassembled WGS sequence"/>
</dbReference>
<proteinExistence type="inferred from homology"/>
<dbReference type="InterPro" id="IPR026891">
    <property type="entry name" value="Fn3-like"/>
</dbReference>
<evidence type="ECO:0000313" key="5">
    <source>
        <dbReference type="Proteomes" id="UP000823912"/>
    </source>
</evidence>
<evidence type="ECO:0000313" key="4">
    <source>
        <dbReference type="EMBL" id="HIR71671.1"/>
    </source>
</evidence>
<name>A0A9D1JBF4_9FIRM</name>
<comment type="similarity">
    <text evidence="1">Belongs to the glycosyl hydrolase 3 family.</text>
</comment>
<sequence length="569" mass="60913">MVRITDSNVQDFEKKHIAAVRDMAAECAVLLKSNGDFPLASAGKIALFGNGARNTIKGGTGSGDVNVRHFVSVEEGLENAGFEITSKAWLDAYTSMLAEEKAKFLQGLKAEAKAAGVNAIWYCMGKVMPEPAYNIPLEGEAETAVYVLARNSGEGADRTPVAGDINLTETEQRDILALNEKYDKFILVLNVGGMVDLSPVSAVKNILLLSQLGTPTGDVLADILLGKSYPSGKLTTTWAPIASYPSTEGFGDPNDTYYKEGIYVGYRYFDTVNETPVYPFGYGLGYTTFEVKGKSVAADEKQVTVTASVKNTGNFAGKEVVQVYVSAPAGKLDKPYQELKGFAKTKELAPGEETEVTVTFDTASMASFSEEASAYVLEAGKYIIRVGNCSRDTHVCGIVSLDQDAVTEKVKHICPGWGFEDMKPEGATYSYEGEAEEIAAALIIELDASRIETRVALYSEVMPEREKAEPFDFAKVVSGDKTLDEFVAGLTDEQLAYLCIGHYKESDGDPLSAIGAAAYQVAGAAGETSSRLKDLGVPGLVMADGPAGLRLSPMYKWVNGEAKSSGGFD</sequence>
<accession>A0A9D1JBF4</accession>
<dbReference type="InterPro" id="IPR002772">
    <property type="entry name" value="Glyco_hydro_3_C"/>
</dbReference>
<dbReference type="Gene3D" id="3.40.50.1700">
    <property type="entry name" value="Glycoside hydrolase family 3 C-terminal domain"/>
    <property type="match status" value="1"/>
</dbReference>
<dbReference type="InterPro" id="IPR013783">
    <property type="entry name" value="Ig-like_fold"/>
</dbReference>
<dbReference type="Pfam" id="PF14310">
    <property type="entry name" value="Fn3-like"/>
    <property type="match status" value="1"/>
</dbReference>
<dbReference type="PANTHER" id="PTHR42715:SF10">
    <property type="entry name" value="BETA-GLUCOSIDASE"/>
    <property type="match status" value="1"/>
</dbReference>
<protein>
    <submittedName>
        <fullName evidence="4">Glycoside hydrolase family 3 C-terminal domain-containing protein</fullName>
    </submittedName>
</protein>
<evidence type="ECO:0000259" key="3">
    <source>
        <dbReference type="SMART" id="SM01217"/>
    </source>
</evidence>
<dbReference type="EMBL" id="DVHM01000180">
    <property type="protein sequence ID" value="HIR71671.1"/>
    <property type="molecule type" value="Genomic_DNA"/>
</dbReference>
<feature type="non-terminal residue" evidence="4">
    <location>
        <position position="569"/>
    </location>
</feature>
<dbReference type="SUPFAM" id="SSF52279">
    <property type="entry name" value="Beta-D-glucan exohydrolase, C-terminal domain"/>
    <property type="match status" value="1"/>
</dbReference>